<dbReference type="AlphaFoldDB" id="A0A135SYN9"/>
<dbReference type="EMBL" id="JEMN01001297">
    <property type="protein sequence ID" value="KXH40981.1"/>
    <property type="molecule type" value="Genomic_DNA"/>
</dbReference>
<protein>
    <recommendedName>
        <fullName evidence="5">FAD-binding domain-containing protein</fullName>
    </recommendedName>
</protein>
<dbReference type="PANTHER" id="PTHR43004">
    <property type="entry name" value="TRK SYSTEM POTASSIUM UPTAKE PROTEIN"/>
    <property type="match status" value="1"/>
</dbReference>
<keyword evidence="3" id="KW-0274">FAD</keyword>
<accession>A0A135SYN9</accession>
<dbReference type="InterPro" id="IPR050641">
    <property type="entry name" value="RIFMO-like"/>
</dbReference>
<dbReference type="InterPro" id="IPR002938">
    <property type="entry name" value="FAD-bd"/>
</dbReference>
<evidence type="ECO:0000259" key="5">
    <source>
        <dbReference type="Pfam" id="PF01494"/>
    </source>
</evidence>
<keyword evidence="2" id="KW-0285">Flavoprotein</keyword>
<dbReference type="Gene3D" id="3.50.50.60">
    <property type="entry name" value="FAD/NAD(P)-binding domain"/>
    <property type="match status" value="1"/>
</dbReference>
<evidence type="ECO:0000256" key="3">
    <source>
        <dbReference type="ARBA" id="ARBA00022827"/>
    </source>
</evidence>
<organism evidence="6 7">
    <name type="scientific">Colletotrichum nymphaeae SA-01</name>
    <dbReference type="NCBI Taxonomy" id="1460502"/>
    <lineage>
        <taxon>Eukaryota</taxon>
        <taxon>Fungi</taxon>
        <taxon>Dikarya</taxon>
        <taxon>Ascomycota</taxon>
        <taxon>Pezizomycotina</taxon>
        <taxon>Sordariomycetes</taxon>
        <taxon>Hypocreomycetidae</taxon>
        <taxon>Glomerellales</taxon>
        <taxon>Glomerellaceae</taxon>
        <taxon>Colletotrichum</taxon>
        <taxon>Colletotrichum acutatum species complex</taxon>
    </lineage>
</organism>
<evidence type="ECO:0000256" key="2">
    <source>
        <dbReference type="ARBA" id="ARBA00022630"/>
    </source>
</evidence>
<keyword evidence="7" id="KW-1185">Reference proteome</keyword>
<evidence type="ECO:0000313" key="6">
    <source>
        <dbReference type="EMBL" id="KXH40981.1"/>
    </source>
</evidence>
<sequence length="411" mass="45541">MHQSAKVIVVGAGPVGLFLSLKLARQGVDVLVLEAESSILQSPRATTYMPIVLDEMAKVGIVDDLVKAGHINYEGIQFRQSYARGGEVLGSLKMSQVPKGTVEYNYAGIHLGQHLVAKIILEHCQKQQSFRILWKHRFVGANQTDKSKPVEVLAVGPSGEVAFTCDYLIGCDGASSAVRRSLCIPFEGFTWTDFRFVASNVNYDFEKYGFATANMIVDEEDWAVIARTGPGDEPWRVAFGVPADIVDSDIIKQLHEKYERLLPGPRPLEYDLVNANPYWAHQRCAKTFHNERIVLCGDAAHSNNPIGGLGLTTGFLDSAALGNCLLRILILEEEAGPLLSRYGEVRKATWQEFTNKASTEFKLRLHSDDPKVVAEREAFIYALNNDPDVHKKAASSMNENIQDMFEGPLMQ</sequence>
<keyword evidence="4" id="KW-0560">Oxidoreductase</keyword>
<reference evidence="6 7" key="1">
    <citation type="submission" date="2014-02" db="EMBL/GenBank/DDBJ databases">
        <title>The genome sequence of Colletotrichum nymphaeae SA-01.</title>
        <authorList>
            <person name="Baroncelli R."/>
            <person name="Thon M.R."/>
        </authorList>
    </citation>
    <scope>NUCLEOTIDE SEQUENCE [LARGE SCALE GENOMIC DNA]</scope>
    <source>
        <strain evidence="6 7">SA-01</strain>
    </source>
</reference>
<dbReference type="OrthoDB" id="2096480at2759"/>
<evidence type="ECO:0000313" key="7">
    <source>
        <dbReference type="Proteomes" id="UP000070054"/>
    </source>
</evidence>
<dbReference type="PRINTS" id="PR00420">
    <property type="entry name" value="RNGMNOXGNASE"/>
</dbReference>
<name>A0A135SYN9_9PEZI</name>
<evidence type="ECO:0000256" key="4">
    <source>
        <dbReference type="ARBA" id="ARBA00023002"/>
    </source>
</evidence>
<dbReference type="Pfam" id="PF01494">
    <property type="entry name" value="FAD_binding_3"/>
    <property type="match status" value="1"/>
</dbReference>
<comment type="caution">
    <text evidence="6">The sequence shown here is derived from an EMBL/GenBank/DDBJ whole genome shotgun (WGS) entry which is preliminary data.</text>
</comment>
<comment type="cofactor">
    <cofactor evidence="1">
        <name>FAD</name>
        <dbReference type="ChEBI" id="CHEBI:57692"/>
    </cofactor>
</comment>
<dbReference type="Proteomes" id="UP000070054">
    <property type="component" value="Unassembled WGS sequence"/>
</dbReference>
<gene>
    <name evidence="6" type="ORF">CNYM01_05457</name>
</gene>
<proteinExistence type="predicted"/>
<dbReference type="PANTHER" id="PTHR43004:SF19">
    <property type="entry name" value="BINDING MONOOXYGENASE, PUTATIVE (JCVI)-RELATED"/>
    <property type="match status" value="1"/>
</dbReference>
<dbReference type="SUPFAM" id="SSF51905">
    <property type="entry name" value="FAD/NAD(P)-binding domain"/>
    <property type="match status" value="1"/>
</dbReference>
<evidence type="ECO:0000256" key="1">
    <source>
        <dbReference type="ARBA" id="ARBA00001974"/>
    </source>
</evidence>
<feature type="domain" description="FAD-binding" evidence="5">
    <location>
        <begin position="5"/>
        <end position="354"/>
    </location>
</feature>
<dbReference type="Gene3D" id="3.30.9.10">
    <property type="entry name" value="D-Amino Acid Oxidase, subunit A, domain 2"/>
    <property type="match status" value="1"/>
</dbReference>
<dbReference type="InterPro" id="IPR036188">
    <property type="entry name" value="FAD/NAD-bd_sf"/>
</dbReference>
<dbReference type="GO" id="GO:0071949">
    <property type="term" value="F:FAD binding"/>
    <property type="evidence" value="ECO:0007669"/>
    <property type="project" value="InterPro"/>
</dbReference>
<dbReference type="GO" id="GO:0016709">
    <property type="term" value="F:oxidoreductase activity, acting on paired donors, with incorporation or reduction of molecular oxygen, NAD(P)H as one donor, and incorporation of one atom of oxygen"/>
    <property type="evidence" value="ECO:0007669"/>
    <property type="project" value="UniProtKB-ARBA"/>
</dbReference>